<sequence>DRESKRELAAVQGERAGPSFPGPLPSASGKQARQVRSPDAPEHLGRDPGRGRRPFRRARTGPRLGHYLPGAWPNRRRVPTYCPLYGPGRGEAKGVGAMGHGRLDELFYHSEGLGQPGDPVLHRRAGIRSILPVLRRLELTHDGAM</sequence>
<reference evidence="2" key="1">
    <citation type="submission" date="2020-02" db="EMBL/GenBank/DDBJ databases">
        <authorList>
            <person name="Meier V. D."/>
        </authorList>
    </citation>
    <scope>NUCLEOTIDE SEQUENCE</scope>
    <source>
        <strain evidence="2">AVDCRST_MAG80</strain>
    </source>
</reference>
<feature type="non-terminal residue" evidence="2">
    <location>
        <position position="1"/>
    </location>
</feature>
<name>A0A6J4Q508_9ACTN</name>
<feature type="compositionally biased region" description="Basic and acidic residues" evidence="1">
    <location>
        <begin position="39"/>
        <end position="50"/>
    </location>
</feature>
<accession>A0A6J4Q508</accession>
<feature type="non-terminal residue" evidence="2">
    <location>
        <position position="145"/>
    </location>
</feature>
<evidence type="ECO:0000256" key="1">
    <source>
        <dbReference type="SAM" id="MobiDB-lite"/>
    </source>
</evidence>
<evidence type="ECO:0000313" key="2">
    <source>
        <dbReference type="EMBL" id="CAA9428391.1"/>
    </source>
</evidence>
<protein>
    <submittedName>
        <fullName evidence="2">Uncharacterized protein</fullName>
    </submittedName>
</protein>
<proteinExistence type="predicted"/>
<feature type="compositionally biased region" description="Basic residues" evidence="1">
    <location>
        <begin position="51"/>
        <end position="60"/>
    </location>
</feature>
<dbReference type="AlphaFoldDB" id="A0A6J4Q508"/>
<feature type="region of interest" description="Disordered" evidence="1">
    <location>
        <begin position="1"/>
        <end position="70"/>
    </location>
</feature>
<organism evidence="2">
    <name type="scientific">uncultured Rubrobacteraceae bacterium</name>
    <dbReference type="NCBI Taxonomy" id="349277"/>
    <lineage>
        <taxon>Bacteria</taxon>
        <taxon>Bacillati</taxon>
        <taxon>Actinomycetota</taxon>
        <taxon>Rubrobacteria</taxon>
        <taxon>Rubrobacterales</taxon>
        <taxon>Rubrobacteraceae</taxon>
        <taxon>environmental samples</taxon>
    </lineage>
</organism>
<gene>
    <name evidence="2" type="ORF">AVDCRST_MAG80-396</name>
</gene>
<dbReference type="EMBL" id="CADCVC010000037">
    <property type="protein sequence ID" value="CAA9428391.1"/>
    <property type="molecule type" value="Genomic_DNA"/>
</dbReference>